<dbReference type="Proteomes" id="UP001555786">
    <property type="component" value="Unassembled WGS sequence"/>
</dbReference>
<sequence length="311" mass="32902">MKAWLKATLGACALLMSTASGFAAERIVFVGHWSESDSFFNVIRNSAQLAADQLGVKIEFRNPTGGDLSEMGRLIDQAAASKPTAIIATVPDENIVNDPLSNAVAAGIPVVIVNSGSAEIAKKIGALRYIGQAEYDAGKAAGEQAKAAQVKSFLCVNHFYQHPVSHQRCKGFADGLGVPLGDQEIDSGTDPNDVVNRSAAFLKAHPDTQAILTLGPTSADPMIKWVKDQGAGDKYFFASFDLSKDIVAAMKDGTVKVAIDQQPFLQGYDAVTVLTNYARYGVLQANDVASGPGLITKANIDQVLALAGKYR</sequence>
<feature type="signal peptide" evidence="3">
    <location>
        <begin position="1"/>
        <end position="23"/>
    </location>
</feature>
<evidence type="ECO:0000313" key="6">
    <source>
        <dbReference type="Proteomes" id="UP001555786"/>
    </source>
</evidence>
<dbReference type="InterPro" id="IPR050555">
    <property type="entry name" value="Bact_Solute-Bind_Prot2"/>
</dbReference>
<dbReference type="Gene3D" id="3.40.50.2300">
    <property type="match status" value="2"/>
</dbReference>
<comment type="subcellular location">
    <subcellularLocation>
        <location evidence="1">Periplasm</location>
    </subcellularLocation>
</comment>
<dbReference type="PANTHER" id="PTHR30036:SF7">
    <property type="entry name" value="ABC TRANSPORTER PERIPLASMIC-BINDING PROTEIN YPHF"/>
    <property type="match status" value="1"/>
</dbReference>
<proteinExistence type="inferred from homology"/>
<evidence type="ECO:0000256" key="2">
    <source>
        <dbReference type="ARBA" id="ARBA00007639"/>
    </source>
</evidence>
<dbReference type="CDD" id="cd06312">
    <property type="entry name" value="PBP1_ABC_sugar_binding-like"/>
    <property type="match status" value="1"/>
</dbReference>
<evidence type="ECO:0000259" key="4">
    <source>
        <dbReference type="Pfam" id="PF13407"/>
    </source>
</evidence>
<comment type="caution">
    <text evidence="5">The sequence shown here is derived from an EMBL/GenBank/DDBJ whole genome shotgun (WGS) entry which is preliminary data.</text>
</comment>
<dbReference type="InterPro" id="IPR025997">
    <property type="entry name" value="SBP_2_dom"/>
</dbReference>
<reference evidence="5 6" key="1">
    <citation type="submission" date="2024-07" db="EMBL/GenBank/DDBJ databases">
        <title>Description of Labrys sedimenti sp. nov., isolated from a diclofenac-degrading enrichment culture.</title>
        <authorList>
            <person name="Tancsics A."/>
            <person name="Csepanyi A."/>
        </authorList>
    </citation>
    <scope>NUCLEOTIDE SEQUENCE [LARGE SCALE GENOMIC DNA]</scope>
    <source>
        <strain evidence="5 6">LMG 23578</strain>
    </source>
</reference>
<name>A0ABV3PNM2_9HYPH</name>
<feature type="domain" description="Periplasmic binding protein" evidence="4">
    <location>
        <begin position="27"/>
        <end position="279"/>
    </location>
</feature>
<feature type="chain" id="PRO_5045414943" evidence="3">
    <location>
        <begin position="24"/>
        <end position="311"/>
    </location>
</feature>
<protein>
    <submittedName>
        <fullName evidence="5">Sugar ABC transporter substrate-binding protein</fullName>
    </submittedName>
</protein>
<comment type="similarity">
    <text evidence="2">Belongs to the bacterial solute-binding protein 2 family.</text>
</comment>
<keyword evidence="3" id="KW-0732">Signal</keyword>
<gene>
    <name evidence="5" type="ORF">ABXS05_16950</name>
</gene>
<evidence type="ECO:0000313" key="5">
    <source>
        <dbReference type="EMBL" id="MEW9307242.1"/>
    </source>
</evidence>
<dbReference type="InterPro" id="IPR028082">
    <property type="entry name" value="Peripla_BP_I"/>
</dbReference>
<accession>A0ABV3PNM2</accession>
<organism evidence="5 6">
    <name type="scientific">Labrys neptuniae</name>
    <dbReference type="NCBI Taxonomy" id="376174"/>
    <lineage>
        <taxon>Bacteria</taxon>
        <taxon>Pseudomonadati</taxon>
        <taxon>Pseudomonadota</taxon>
        <taxon>Alphaproteobacteria</taxon>
        <taxon>Hyphomicrobiales</taxon>
        <taxon>Xanthobacteraceae</taxon>
        <taxon>Labrys</taxon>
    </lineage>
</organism>
<evidence type="ECO:0000256" key="1">
    <source>
        <dbReference type="ARBA" id="ARBA00004418"/>
    </source>
</evidence>
<dbReference type="RefSeq" id="WP_311936956.1">
    <property type="nucleotide sequence ID" value="NZ_JAVSCS010000015.1"/>
</dbReference>
<dbReference type="PANTHER" id="PTHR30036">
    <property type="entry name" value="D-XYLOSE-BINDING PERIPLASMIC PROTEIN"/>
    <property type="match status" value="1"/>
</dbReference>
<dbReference type="Pfam" id="PF13407">
    <property type="entry name" value="Peripla_BP_4"/>
    <property type="match status" value="1"/>
</dbReference>
<dbReference type="EMBL" id="JBFNQD010000005">
    <property type="protein sequence ID" value="MEW9307242.1"/>
    <property type="molecule type" value="Genomic_DNA"/>
</dbReference>
<evidence type="ECO:0000256" key="3">
    <source>
        <dbReference type="SAM" id="SignalP"/>
    </source>
</evidence>
<keyword evidence="6" id="KW-1185">Reference proteome</keyword>
<dbReference type="SUPFAM" id="SSF53822">
    <property type="entry name" value="Periplasmic binding protein-like I"/>
    <property type="match status" value="1"/>
</dbReference>